<evidence type="ECO:0000313" key="2">
    <source>
        <dbReference type="EMBL" id="RBP98807.1"/>
    </source>
</evidence>
<dbReference type="EMBL" id="PDCH01000020">
    <property type="protein sequence ID" value="RBP98807.1"/>
    <property type="molecule type" value="Genomic_DNA"/>
</dbReference>
<protein>
    <recommendedName>
        <fullName evidence="1">Bacterial mobilisation domain-containing protein</fullName>
    </recommendedName>
</protein>
<evidence type="ECO:0000313" key="3">
    <source>
        <dbReference type="Proteomes" id="UP000252345"/>
    </source>
</evidence>
<evidence type="ECO:0000259" key="1">
    <source>
        <dbReference type="Pfam" id="PF05713"/>
    </source>
</evidence>
<feature type="domain" description="Bacterial mobilisation" evidence="1">
    <location>
        <begin position="88"/>
        <end position="121"/>
    </location>
</feature>
<dbReference type="InterPro" id="IPR008687">
    <property type="entry name" value="MobC"/>
</dbReference>
<accession>A0A366KBR0</accession>
<gene>
    <name evidence="2" type="ORF">CRD59_07075</name>
</gene>
<proteinExistence type="predicted"/>
<dbReference type="OrthoDB" id="3233015at2"/>
<sequence length="140" mass="15636">MDSDDGEKRNKDYRGLDFHIRMSADEKELLLFKARQWASRAGDDSEPSSGVLSKYARSVLLAPDAEQQAVTKQEIIDFKDKTSRLAGQIAKVGVNLNQVARVANAKGIVITPEVARLVQQMKPLLKEAADLIHDMMERNL</sequence>
<dbReference type="Proteomes" id="UP000252345">
    <property type="component" value="Unassembled WGS sequence"/>
</dbReference>
<comment type="caution">
    <text evidence="2">The sequence shown here is derived from an EMBL/GenBank/DDBJ whole genome shotgun (WGS) entry which is preliminary data.</text>
</comment>
<keyword evidence="3" id="KW-1185">Reference proteome</keyword>
<dbReference type="Pfam" id="PF05713">
    <property type="entry name" value="MobC"/>
    <property type="match status" value="1"/>
</dbReference>
<reference evidence="2 3" key="1">
    <citation type="submission" date="2017-10" db="EMBL/GenBank/DDBJ databases">
        <title>Bifidobacterium xylocopum sp. nov. and Bifidobacterium aemilianum sp. nov., from the carpenter bee (Xylocopa violacea) digestive tract.</title>
        <authorList>
            <person name="Alberoni D."/>
            <person name="Baffoni L."/>
            <person name="Di Gioia D."/>
            <person name="Gaggia F."/>
            <person name="Biavati B."/>
        </authorList>
    </citation>
    <scope>NUCLEOTIDE SEQUENCE [LARGE SCALE GENOMIC DNA]</scope>
    <source>
        <strain evidence="2 3">XV2</strain>
    </source>
</reference>
<dbReference type="RefSeq" id="WP_113853988.1">
    <property type="nucleotide sequence ID" value="NZ_PDCH01000020.1"/>
</dbReference>
<name>A0A366KBR0_9BIFI</name>
<dbReference type="AlphaFoldDB" id="A0A366KBR0"/>
<organism evidence="2 3">
    <name type="scientific">Bifidobacterium xylocopae</name>
    <dbReference type="NCBI Taxonomy" id="2493119"/>
    <lineage>
        <taxon>Bacteria</taxon>
        <taxon>Bacillati</taxon>
        <taxon>Actinomycetota</taxon>
        <taxon>Actinomycetes</taxon>
        <taxon>Bifidobacteriales</taxon>
        <taxon>Bifidobacteriaceae</taxon>
        <taxon>Bifidobacterium</taxon>
    </lineage>
</organism>